<dbReference type="RefSeq" id="WP_347938021.1">
    <property type="nucleotide sequence ID" value="NZ_JBDXMI010000001.1"/>
</dbReference>
<evidence type="ECO:0000313" key="2">
    <source>
        <dbReference type="Proteomes" id="UP001462502"/>
    </source>
</evidence>
<dbReference type="EMBL" id="JBDXMI010000001">
    <property type="protein sequence ID" value="MEO9384257.1"/>
    <property type="molecule type" value="Genomic_DNA"/>
</dbReference>
<keyword evidence="2" id="KW-1185">Reference proteome</keyword>
<dbReference type="Pfam" id="PF13148">
    <property type="entry name" value="DUF3987"/>
    <property type="match status" value="1"/>
</dbReference>
<sequence length="468" mass="53204">MLNILQMNTPTLFFNAVMDVHKQKGLDPAAIVTALLPSFSLAAAASYEIEVEPGFVIPPVIFAQVVAGSGFGKNILYGISAGIFQEHEEAQNYKAQNDHKLYAGKMMLWEEKKKALLKRLRAAFNRDSDVSLLEQEIQQHEIDKPEEAIETRILLSDSTLAGAKKHFSGICKNKGIFAPEGSVVFQEGRIFSDPGFLCNLWDGTSFDIDRGNRESVKCTNPTASMLIFSQPDVFQKFHSKHGELLRDVGLYARTLFYFQSQSIICQPSFHLAYDTTNGLDIFHQLISSIIKGNENGSCKKNRMTLSPEAYQYYQSIKGFFKKATLPSQMFEHFSDFAAKYTNNMVRIACLFHLMEKREGPITKESIISADILCHWYLQQAIQFFDENKAMERKALLLYSWINKKLIEWNTDHIKLTALYQYTPNALRGKENILPLIDMLTIKRIISTEKIKGVGLVIKIPHRFNNVVF</sequence>
<evidence type="ECO:0000313" key="1">
    <source>
        <dbReference type="EMBL" id="MEO9384257.1"/>
    </source>
</evidence>
<dbReference type="Proteomes" id="UP001462502">
    <property type="component" value="Unassembled WGS sequence"/>
</dbReference>
<comment type="caution">
    <text evidence="1">The sequence shown here is derived from an EMBL/GenBank/DDBJ whole genome shotgun (WGS) entry which is preliminary data.</text>
</comment>
<organism evidence="1 2">
    <name type="scientific">Chromobacterium phragmitis</name>
    <dbReference type="NCBI Taxonomy" id="2202141"/>
    <lineage>
        <taxon>Bacteria</taxon>
        <taxon>Pseudomonadati</taxon>
        <taxon>Pseudomonadota</taxon>
        <taxon>Betaproteobacteria</taxon>
        <taxon>Neisseriales</taxon>
        <taxon>Chromobacteriaceae</taxon>
        <taxon>Chromobacterium</taxon>
    </lineage>
</organism>
<gene>
    <name evidence="1" type="ORF">ABI908_09085</name>
</gene>
<name>A0ABV0ISJ2_9NEIS</name>
<reference evidence="1 2" key="1">
    <citation type="submission" date="2024-05" db="EMBL/GenBank/DDBJ databases">
        <authorList>
            <person name="De Oliveira J.P."/>
            <person name="Noriler S.A."/>
            <person name="De Oliveira A.G."/>
            <person name="Sipoli D.S."/>
        </authorList>
    </citation>
    <scope>NUCLEOTIDE SEQUENCE [LARGE SCALE GENOMIC DNA]</scope>
    <source>
        <strain evidence="1 2">LABIM192</strain>
    </source>
</reference>
<proteinExistence type="predicted"/>
<dbReference type="InterPro" id="IPR025048">
    <property type="entry name" value="DUF3987"/>
</dbReference>
<accession>A0ABV0ISJ2</accession>
<protein>
    <submittedName>
        <fullName evidence="1">DUF3987 domain-containing protein</fullName>
    </submittedName>
</protein>